<evidence type="ECO:0000313" key="3">
    <source>
        <dbReference type="Proteomes" id="UP000542125"/>
    </source>
</evidence>
<dbReference type="EMBL" id="JACBYR010000001">
    <property type="protein sequence ID" value="NYE83572.1"/>
    <property type="molecule type" value="Genomic_DNA"/>
</dbReference>
<dbReference type="InterPro" id="IPR004843">
    <property type="entry name" value="Calcineurin-like_PHP"/>
</dbReference>
<name>A0A7Y9IV18_9BURK</name>
<proteinExistence type="predicted"/>
<dbReference type="GO" id="GO:0004722">
    <property type="term" value="F:protein serine/threonine phosphatase activity"/>
    <property type="evidence" value="ECO:0007669"/>
    <property type="project" value="UniProtKB-EC"/>
</dbReference>
<evidence type="ECO:0000313" key="2">
    <source>
        <dbReference type="EMBL" id="NYE83572.1"/>
    </source>
</evidence>
<sequence>MSLVQHFQRNQRGRDFAVGDIHGHFSKLQAALDTIGFDPAVDRLFSVGDLVDRGPESEESLAWLARPWFHAVRGNHEDIAIRHVANGKVDVNNYTTNGGAWFLAMAEPRQEEFADAFSAMPLAMDVETEAGLVGLLHADCPTSNWASLESKLIKRRSARDRAMWSRDRIHSENAEGVAGVYAVIVGHTPVREPLRLGNVFHIDTRGWKPNGYFTLMELGTLDVPSPERMLEPALPMADDASIETGVVGSLLRWWRSPDGL</sequence>
<reference evidence="2 3" key="1">
    <citation type="submission" date="2020-07" db="EMBL/GenBank/DDBJ databases">
        <title>Genomic Encyclopedia of Type Strains, Phase IV (KMG-V): Genome sequencing to study the core and pangenomes of soil and plant-associated prokaryotes.</title>
        <authorList>
            <person name="Whitman W."/>
        </authorList>
    </citation>
    <scope>NUCLEOTIDE SEQUENCE [LARGE SCALE GENOMIC DNA]</scope>
    <source>
        <strain evidence="2 3">SAS40</strain>
    </source>
</reference>
<keyword evidence="2" id="KW-0378">Hydrolase</keyword>
<dbReference type="InterPro" id="IPR029052">
    <property type="entry name" value="Metallo-depent_PP-like"/>
</dbReference>
<comment type="caution">
    <text evidence="2">The sequence shown here is derived from an EMBL/GenBank/DDBJ whole genome shotgun (WGS) entry which is preliminary data.</text>
</comment>
<dbReference type="InterPro" id="IPR006186">
    <property type="entry name" value="Ser/Thr-sp_prot-phosphatase"/>
</dbReference>
<dbReference type="RefSeq" id="WP_257022007.1">
    <property type="nucleotide sequence ID" value="NZ_JACBYR010000001.1"/>
</dbReference>
<dbReference type="PANTHER" id="PTHR42850:SF4">
    <property type="entry name" value="ZINC-DEPENDENT ENDOPOLYPHOSPHATASE"/>
    <property type="match status" value="1"/>
</dbReference>
<evidence type="ECO:0000259" key="1">
    <source>
        <dbReference type="PROSITE" id="PS00125"/>
    </source>
</evidence>
<dbReference type="Proteomes" id="UP000542125">
    <property type="component" value="Unassembled WGS sequence"/>
</dbReference>
<dbReference type="Gene3D" id="3.60.21.10">
    <property type="match status" value="1"/>
</dbReference>
<dbReference type="InterPro" id="IPR050126">
    <property type="entry name" value="Ap4A_hydrolase"/>
</dbReference>
<dbReference type="PROSITE" id="PS00125">
    <property type="entry name" value="SER_THR_PHOSPHATASE"/>
    <property type="match status" value="1"/>
</dbReference>
<dbReference type="GO" id="GO:0005737">
    <property type="term" value="C:cytoplasm"/>
    <property type="evidence" value="ECO:0007669"/>
    <property type="project" value="TreeGrafter"/>
</dbReference>
<dbReference type="EC" id="3.1.3.16" evidence="2"/>
<dbReference type="Pfam" id="PF00149">
    <property type="entry name" value="Metallophos"/>
    <property type="match status" value="1"/>
</dbReference>
<dbReference type="PANTHER" id="PTHR42850">
    <property type="entry name" value="METALLOPHOSPHOESTERASE"/>
    <property type="match status" value="1"/>
</dbReference>
<dbReference type="AlphaFoldDB" id="A0A7Y9IV18"/>
<keyword evidence="3" id="KW-1185">Reference proteome</keyword>
<feature type="domain" description="Serine/threonine specific protein phosphatases" evidence="1">
    <location>
        <begin position="72"/>
        <end position="77"/>
    </location>
</feature>
<gene>
    <name evidence="2" type="ORF">FHW18_002843</name>
</gene>
<dbReference type="SUPFAM" id="SSF56300">
    <property type="entry name" value="Metallo-dependent phosphatases"/>
    <property type="match status" value="1"/>
</dbReference>
<organism evidence="2 3">
    <name type="scientific">Pigmentiphaga litoralis</name>
    <dbReference type="NCBI Taxonomy" id="516702"/>
    <lineage>
        <taxon>Bacteria</taxon>
        <taxon>Pseudomonadati</taxon>
        <taxon>Pseudomonadota</taxon>
        <taxon>Betaproteobacteria</taxon>
        <taxon>Burkholderiales</taxon>
        <taxon>Alcaligenaceae</taxon>
        <taxon>Pigmentiphaga</taxon>
    </lineage>
</organism>
<protein>
    <submittedName>
        <fullName evidence="2">Serine/threonine protein phosphatase 1</fullName>
        <ecNumber evidence="2">3.1.3.16</ecNumber>
    </submittedName>
</protein>
<accession>A0A7Y9IV18</accession>